<dbReference type="UniPathway" id="UPA00219"/>
<keyword evidence="5" id="KW-0472">Membrane</keyword>
<evidence type="ECO:0000256" key="5">
    <source>
        <dbReference type="ARBA" id="ARBA00023136"/>
    </source>
</evidence>
<dbReference type="PANTHER" id="PTHR30627">
    <property type="entry name" value="PEPTIDOGLYCAN D,D-TRANSPEPTIDASE"/>
    <property type="match status" value="1"/>
</dbReference>
<evidence type="ECO:0000256" key="3">
    <source>
        <dbReference type="ARBA" id="ARBA00007171"/>
    </source>
</evidence>
<dbReference type="EC" id="3.4.16.4" evidence="4"/>
<protein>
    <recommendedName>
        <fullName evidence="4">serine-type D-Ala-D-Ala carboxypeptidase</fullName>
        <ecNumber evidence="4">3.4.16.4</ecNumber>
    </recommendedName>
</protein>
<evidence type="ECO:0000256" key="2">
    <source>
        <dbReference type="ARBA" id="ARBA00004752"/>
    </source>
</evidence>
<dbReference type="SUPFAM" id="SSF56519">
    <property type="entry name" value="Penicillin binding protein dimerisation domain"/>
    <property type="match status" value="1"/>
</dbReference>
<feature type="domain" description="Penicillin-binding protein dimerisation" evidence="8">
    <location>
        <begin position="168"/>
        <end position="330"/>
    </location>
</feature>
<dbReference type="InterPro" id="IPR012338">
    <property type="entry name" value="Beta-lactam/transpept-like"/>
</dbReference>
<dbReference type="PANTHER" id="PTHR30627:SF25">
    <property type="entry name" value="PENICILLIN-BINDING PROTEIN 3"/>
    <property type="match status" value="1"/>
</dbReference>
<proteinExistence type="inferred from homology"/>
<comment type="pathway">
    <text evidence="2">Cell wall biogenesis; peptidoglycan biosynthesis.</text>
</comment>
<dbReference type="Pfam" id="PF00905">
    <property type="entry name" value="Transpeptidase"/>
    <property type="match status" value="1"/>
</dbReference>
<accession>A0A1H0FRV2</accession>
<feature type="domain" description="NTF2-like N-terminal transpeptidase" evidence="9">
    <location>
        <begin position="29"/>
        <end position="151"/>
    </location>
</feature>
<evidence type="ECO:0000256" key="1">
    <source>
        <dbReference type="ARBA" id="ARBA00004370"/>
    </source>
</evidence>
<dbReference type="Pfam" id="PF05223">
    <property type="entry name" value="MecA_N"/>
    <property type="match status" value="1"/>
</dbReference>
<dbReference type="Gene3D" id="3.10.450.100">
    <property type="entry name" value="NTF2-like, domain 1"/>
    <property type="match status" value="1"/>
</dbReference>
<dbReference type="GO" id="GO:0005886">
    <property type="term" value="C:plasma membrane"/>
    <property type="evidence" value="ECO:0007669"/>
    <property type="project" value="TreeGrafter"/>
</dbReference>
<dbReference type="Gene3D" id="3.90.1310.10">
    <property type="entry name" value="Penicillin-binding protein 2a (Domain 2)"/>
    <property type="match status" value="1"/>
</dbReference>
<evidence type="ECO:0000259" key="8">
    <source>
        <dbReference type="Pfam" id="PF03717"/>
    </source>
</evidence>
<dbReference type="InterPro" id="IPR001460">
    <property type="entry name" value="PCN-bd_Tpept"/>
</dbReference>
<comment type="catalytic activity">
    <reaction evidence="6">
        <text>Preferential cleavage: (Ac)2-L-Lys-D-Ala-|-D-Ala. Also transpeptidation of peptidyl-alanyl moieties that are N-acyl substituents of D-alanine.</text>
        <dbReference type="EC" id="3.4.16.4"/>
    </reaction>
</comment>
<feature type="domain" description="Penicillin-binding protein transpeptidase" evidence="7">
    <location>
        <begin position="364"/>
        <end position="666"/>
    </location>
</feature>
<dbReference type="EMBL" id="FNIL01000005">
    <property type="protein sequence ID" value="SDN97386.1"/>
    <property type="molecule type" value="Genomic_DNA"/>
</dbReference>
<name>A0A1H0FRV2_9BACI</name>
<dbReference type="SUPFAM" id="SSF54427">
    <property type="entry name" value="NTF2-like"/>
    <property type="match status" value="1"/>
</dbReference>
<gene>
    <name evidence="10" type="ORF">SAMN04488053_10558</name>
</gene>
<evidence type="ECO:0000313" key="10">
    <source>
        <dbReference type="EMBL" id="SDN97386.1"/>
    </source>
</evidence>
<dbReference type="InterPro" id="IPR036138">
    <property type="entry name" value="PBP_dimer_sf"/>
</dbReference>
<dbReference type="GO" id="GO:0046677">
    <property type="term" value="P:response to antibiotic"/>
    <property type="evidence" value="ECO:0007669"/>
    <property type="project" value="InterPro"/>
</dbReference>
<comment type="subcellular location">
    <subcellularLocation>
        <location evidence="1">Membrane</location>
    </subcellularLocation>
</comment>
<dbReference type="GO" id="GO:0009252">
    <property type="term" value="P:peptidoglycan biosynthetic process"/>
    <property type="evidence" value="ECO:0007669"/>
    <property type="project" value="UniProtKB-UniPathway"/>
</dbReference>
<dbReference type="OrthoDB" id="9766847at2"/>
<keyword evidence="11" id="KW-1185">Reference proteome</keyword>
<dbReference type="GO" id="GO:0071972">
    <property type="term" value="F:peptidoglycan L,D-transpeptidase activity"/>
    <property type="evidence" value="ECO:0007669"/>
    <property type="project" value="TreeGrafter"/>
</dbReference>
<evidence type="ECO:0000259" key="7">
    <source>
        <dbReference type="Pfam" id="PF00905"/>
    </source>
</evidence>
<evidence type="ECO:0000313" key="11">
    <source>
        <dbReference type="Proteomes" id="UP000198778"/>
    </source>
</evidence>
<reference evidence="11" key="1">
    <citation type="submission" date="2016-10" db="EMBL/GenBank/DDBJ databases">
        <authorList>
            <person name="Varghese N."/>
            <person name="Submissions S."/>
        </authorList>
    </citation>
    <scope>NUCLEOTIDE SEQUENCE [LARGE SCALE GENOMIC DNA]</scope>
    <source>
        <strain evidence="11">CGMCC 1.10369</strain>
    </source>
</reference>
<dbReference type="PROSITE" id="PS51257">
    <property type="entry name" value="PROKAR_LIPOPROTEIN"/>
    <property type="match status" value="1"/>
</dbReference>
<dbReference type="Proteomes" id="UP000198778">
    <property type="component" value="Unassembled WGS sequence"/>
</dbReference>
<evidence type="ECO:0000259" key="9">
    <source>
        <dbReference type="Pfam" id="PF05223"/>
    </source>
</evidence>
<evidence type="ECO:0000256" key="6">
    <source>
        <dbReference type="ARBA" id="ARBA00034000"/>
    </source>
</evidence>
<dbReference type="AlphaFoldDB" id="A0A1H0FRV2"/>
<organism evidence="10 11">
    <name type="scientific">Alkalicoccus daliensis</name>
    <dbReference type="NCBI Taxonomy" id="745820"/>
    <lineage>
        <taxon>Bacteria</taxon>
        <taxon>Bacillati</taxon>
        <taxon>Bacillota</taxon>
        <taxon>Bacilli</taxon>
        <taxon>Bacillales</taxon>
        <taxon>Bacillaceae</taxon>
        <taxon>Alkalicoccus</taxon>
    </lineage>
</organism>
<evidence type="ECO:0000256" key="4">
    <source>
        <dbReference type="ARBA" id="ARBA00012448"/>
    </source>
</evidence>
<sequence length="679" mass="75531">MKKYIVMLLAAGTIGIAGCSNEEPPHPEEEALEPYLSAWSGQSFEEMRSYLSSSSEADVDSFEWDFAERYESVYSDLDVEITALDFEERNFEEEEDLDLEELTEITYPVQVEMETIAGTLNYSTEVYLEKELVDEEEEIEEWKVAWEPSHFMLGMQDAHDQIAIDSEEPVRGEIFDRNGEPLAINGEVYEAGLVPESTEDLEDSAAQFAEILGLEEETVLELASQYPDNPDWFAPIQNLSLTDDRTEELLEVPGVLLNREEGREYPEGDTAGHLVGHIGAITGEELEENEGYRATSEIGKNGIELLEEDTLRGEIGMRLTVQTEDGDVRDVIQERSAEDGEDVQLTIDTEIQRSLADVLGEDSGAGVVLDPETGETIALVSAPAFDSNLRYLNLADPRAEELETTDVLFERRFQRVYSPGSIWKPFTAIAGLEEGTLDPEETFTIEGEQWQPDDSWGGYEITRVNDSESEIDLTTGMKLSDNIYFAQQALELGADNMEAWGETFGLGEDFPYDFPLYTSQLSNDGLDSEILLADSGYGQGEVEISPVHITALYSIFINEGEMVQPTLFYEDEPAGEMSQIAGTESTATVRDTLLPVTEDSDGSAYREDRGHSRAIAGKTGTAELKTSQTEEDGSQIGWFVSFDHEAEDYITTIMVQNAEDVGGSSRAVDLSDEFWSTLE</sequence>
<dbReference type="Gene3D" id="3.40.710.10">
    <property type="entry name" value="DD-peptidase/beta-lactamase superfamily"/>
    <property type="match status" value="1"/>
</dbReference>
<dbReference type="Pfam" id="PF03717">
    <property type="entry name" value="PBP_dimer"/>
    <property type="match status" value="1"/>
</dbReference>
<dbReference type="InterPro" id="IPR050515">
    <property type="entry name" value="Beta-lactam/transpept"/>
</dbReference>
<dbReference type="InterPro" id="IPR007887">
    <property type="entry name" value="MecA_N"/>
</dbReference>
<dbReference type="RefSeq" id="WP_090842783.1">
    <property type="nucleotide sequence ID" value="NZ_FNIL01000005.1"/>
</dbReference>
<dbReference type="GO" id="GO:0009002">
    <property type="term" value="F:serine-type D-Ala-D-Ala carboxypeptidase activity"/>
    <property type="evidence" value="ECO:0007669"/>
    <property type="project" value="UniProtKB-EC"/>
</dbReference>
<dbReference type="STRING" id="745820.SAMN04488053_10558"/>
<dbReference type="GO" id="GO:0008658">
    <property type="term" value="F:penicillin binding"/>
    <property type="evidence" value="ECO:0007669"/>
    <property type="project" value="InterPro"/>
</dbReference>
<comment type="similarity">
    <text evidence="3">Belongs to the transpeptidase family.</text>
</comment>
<dbReference type="InterPro" id="IPR005311">
    <property type="entry name" value="PBP_dimer"/>
</dbReference>
<dbReference type="SUPFAM" id="SSF56601">
    <property type="entry name" value="beta-lactamase/transpeptidase-like"/>
    <property type="match status" value="1"/>
</dbReference>
<dbReference type="GO" id="GO:0071555">
    <property type="term" value="P:cell wall organization"/>
    <property type="evidence" value="ECO:0007669"/>
    <property type="project" value="TreeGrafter"/>
</dbReference>
<dbReference type="InterPro" id="IPR032710">
    <property type="entry name" value="NTF2-like_dom_sf"/>
</dbReference>
<dbReference type="Gene3D" id="3.30.1390.30">
    <property type="entry name" value="Penicillin-binding protein 2a, domain 3"/>
    <property type="match status" value="1"/>
</dbReference>